<evidence type="ECO:0000259" key="3">
    <source>
        <dbReference type="PROSITE" id="PS50041"/>
    </source>
</evidence>
<keyword evidence="5" id="KW-1185">Reference proteome</keyword>
<evidence type="ECO:0000256" key="2">
    <source>
        <dbReference type="SAM" id="SignalP"/>
    </source>
</evidence>
<feature type="signal peptide" evidence="2">
    <location>
        <begin position="1"/>
        <end position="19"/>
    </location>
</feature>
<dbReference type="PANTHER" id="PTHR45784:SF3">
    <property type="entry name" value="C-TYPE LECTIN DOMAIN FAMILY 4 MEMBER K-LIKE-RELATED"/>
    <property type="match status" value="1"/>
</dbReference>
<dbReference type="Gene3D" id="3.10.100.10">
    <property type="entry name" value="Mannose-Binding Protein A, subunit A"/>
    <property type="match status" value="2"/>
</dbReference>
<dbReference type="SUPFAM" id="SSF56436">
    <property type="entry name" value="C-type lectin-like"/>
    <property type="match status" value="2"/>
</dbReference>
<dbReference type="InterPro" id="IPR016186">
    <property type="entry name" value="C-type_lectin-like/link_sf"/>
</dbReference>
<organism evidence="4 5">
    <name type="scientific">Hemibagrus guttatus</name>
    <dbReference type="NCBI Taxonomy" id="175788"/>
    <lineage>
        <taxon>Eukaryota</taxon>
        <taxon>Metazoa</taxon>
        <taxon>Chordata</taxon>
        <taxon>Craniata</taxon>
        <taxon>Vertebrata</taxon>
        <taxon>Euteleostomi</taxon>
        <taxon>Actinopterygii</taxon>
        <taxon>Neopterygii</taxon>
        <taxon>Teleostei</taxon>
        <taxon>Ostariophysi</taxon>
        <taxon>Siluriformes</taxon>
        <taxon>Bagridae</taxon>
        <taxon>Hemibagrus</taxon>
    </lineage>
</organism>
<feature type="domain" description="C-type lectin" evidence="3">
    <location>
        <begin position="24"/>
        <end position="133"/>
    </location>
</feature>
<evidence type="ECO:0000313" key="5">
    <source>
        <dbReference type="Proteomes" id="UP001274896"/>
    </source>
</evidence>
<dbReference type="CDD" id="cd00037">
    <property type="entry name" value="CLECT"/>
    <property type="match status" value="1"/>
</dbReference>
<dbReference type="Proteomes" id="UP001274896">
    <property type="component" value="Unassembled WGS sequence"/>
</dbReference>
<evidence type="ECO:0000256" key="1">
    <source>
        <dbReference type="ARBA" id="ARBA00023157"/>
    </source>
</evidence>
<sequence>MKSLFFICQLLLLYGMAVGLVREYIYVSQQMNWTTAQAYCRYLYRDIASITTEEENQRAVNITEDNTILTWIGLKRTEPLADAWQWSGQEEPNFLHWRDNEPNGKNQDENCAAINAYGWIDDECWINRPSICNRRFTLVKENKTWEEALKYCRSHYYYLAFVDSQTLLDLLKTEAKQAQTASVWIGLRFLDGKWFWVDRKPVRSLVSMPRCPARPYHCGAFNFNTYTWENRNCNEKLNFLCYY</sequence>
<proteinExistence type="predicted"/>
<feature type="chain" id="PRO_5042170762" description="C-type lectin domain-containing protein" evidence="2">
    <location>
        <begin position="20"/>
        <end position="243"/>
    </location>
</feature>
<reference evidence="4" key="1">
    <citation type="submission" date="2023-06" db="EMBL/GenBank/DDBJ databases">
        <title>Male Hemibagrus guttatus genome.</title>
        <authorList>
            <person name="Bian C."/>
        </authorList>
    </citation>
    <scope>NUCLEOTIDE SEQUENCE</scope>
    <source>
        <strain evidence="4">Male_cb2023</strain>
        <tissue evidence="4">Muscle</tissue>
    </source>
</reference>
<dbReference type="PROSITE" id="PS00615">
    <property type="entry name" value="C_TYPE_LECTIN_1"/>
    <property type="match status" value="2"/>
</dbReference>
<keyword evidence="1" id="KW-1015">Disulfide bond</keyword>
<dbReference type="AlphaFoldDB" id="A0AAE0V558"/>
<evidence type="ECO:0000313" key="4">
    <source>
        <dbReference type="EMBL" id="KAK3542981.1"/>
    </source>
</evidence>
<accession>A0AAE0V558</accession>
<dbReference type="SMART" id="SM00034">
    <property type="entry name" value="CLECT"/>
    <property type="match status" value="2"/>
</dbReference>
<protein>
    <recommendedName>
        <fullName evidence="3">C-type lectin domain-containing protein</fullName>
    </recommendedName>
</protein>
<comment type="caution">
    <text evidence="4">The sequence shown here is derived from an EMBL/GenBank/DDBJ whole genome shotgun (WGS) entry which is preliminary data.</text>
</comment>
<dbReference type="Pfam" id="PF00059">
    <property type="entry name" value="Lectin_C"/>
    <property type="match status" value="2"/>
</dbReference>
<dbReference type="PANTHER" id="PTHR45784">
    <property type="entry name" value="C-TYPE LECTIN DOMAIN FAMILY 20 MEMBER A-RELATED"/>
    <property type="match status" value="1"/>
</dbReference>
<dbReference type="EMBL" id="JAUCMX010000006">
    <property type="protein sequence ID" value="KAK3542981.1"/>
    <property type="molecule type" value="Genomic_DNA"/>
</dbReference>
<gene>
    <name evidence="4" type="ORF">QTP70_008515</name>
</gene>
<dbReference type="PROSITE" id="PS50041">
    <property type="entry name" value="C_TYPE_LECTIN_2"/>
    <property type="match status" value="2"/>
</dbReference>
<dbReference type="InterPro" id="IPR001304">
    <property type="entry name" value="C-type_lectin-like"/>
</dbReference>
<keyword evidence="2" id="KW-0732">Signal</keyword>
<name>A0AAE0V558_9TELE</name>
<dbReference type="InterPro" id="IPR016187">
    <property type="entry name" value="CTDL_fold"/>
</dbReference>
<feature type="domain" description="C-type lectin" evidence="3">
    <location>
        <begin position="131"/>
        <end position="242"/>
    </location>
</feature>
<dbReference type="InterPro" id="IPR018378">
    <property type="entry name" value="C-type_lectin_CS"/>
</dbReference>